<organism evidence="4 5">
    <name type="scientific">Amaricoccus macauensis</name>
    <dbReference type="NCBI Taxonomy" id="57001"/>
    <lineage>
        <taxon>Bacteria</taxon>
        <taxon>Pseudomonadati</taxon>
        <taxon>Pseudomonadota</taxon>
        <taxon>Alphaproteobacteria</taxon>
        <taxon>Rhodobacterales</taxon>
        <taxon>Paracoccaceae</taxon>
        <taxon>Amaricoccus</taxon>
    </lineage>
</organism>
<protein>
    <submittedName>
        <fullName evidence="4">Precorrin-6A/cobalt-precorrin-6A reductase</fullName>
        <ecNumber evidence="4">1.3.1.106</ecNumber>
        <ecNumber evidence="4">1.3.1.54</ecNumber>
    </submittedName>
</protein>
<accession>A0A840STQ6</accession>
<sequence length="253" mass="26206">MHILILGGTGEARALAERLTGQRLAGQRLTYSLAGRTRAPVLPDCDVRVGGFGGAGGLAGWIAAEAVRVLVDATHPFARRISENALTAARVAGVPLVTLRRPGWKREAGDRWTGVPDLAAAADALGGVPKRVLLAIGRQEVGAFRAAPGHRYLVRSIEPPEAGALPDGAEVLLARGPFDEAAERAFLARHGIEVVVTKNSGGDATYGKIAAARALGIPVVMVERPAGPEAVETVEDALAAIGRHLAGPAERGE</sequence>
<dbReference type="AlphaFoldDB" id="A0A840STQ6"/>
<dbReference type="EC" id="1.3.1.54" evidence="4"/>
<dbReference type="Proteomes" id="UP000549457">
    <property type="component" value="Unassembled WGS sequence"/>
</dbReference>
<evidence type="ECO:0000313" key="5">
    <source>
        <dbReference type="Proteomes" id="UP000549457"/>
    </source>
</evidence>
<dbReference type="NCBIfam" id="NF005968">
    <property type="entry name" value="PRK08057.1-2"/>
    <property type="match status" value="1"/>
</dbReference>
<name>A0A840STQ6_9RHOB</name>
<keyword evidence="2" id="KW-0169">Cobalamin biosynthesis</keyword>
<dbReference type="PANTHER" id="PTHR36925">
    <property type="entry name" value="COBALT-PRECORRIN-6A REDUCTASE"/>
    <property type="match status" value="1"/>
</dbReference>
<dbReference type="GO" id="GO:0016994">
    <property type="term" value="F:precorrin-6A reductase activity"/>
    <property type="evidence" value="ECO:0007669"/>
    <property type="project" value="UniProtKB-EC"/>
</dbReference>
<evidence type="ECO:0000313" key="4">
    <source>
        <dbReference type="EMBL" id="MBB5224028.1"/>
    </source>
</evidence>
<dbReference type="RefSeq" id="WP_184154133.1">
    <property type="nucleotide sequence ID" value="NZ_JACHFM010000005.1"/>
</dbReference>
<reference evidence="4 5" key="1">
    <citation type="submission" date="2020-08" db="EMBL/GenBank/DDBJ databases">
        <title>Genomic Encyclopedia of Type Strains, Phase IV (KMG-IV): sequencing the most valuable type-strain genomes for metagenomic binning, comparative biology and taxonomic classification.</title>
        <authorList>
            <person name="Goeker M."/>
        </authorList>
    </citation>
    <scope>NUCLEOTIDE SEQUENCE [LARGE SCALE GENOMIC DNA]</scope>
    <source>
        <strain evidence="4 5">DSM 101730</strain>
    </source>
</reference>
<evidence type="ECO:0000256" key="3">
    <source>
        <dbReference type="ARBA" id="ARBA00023002"/>
    </source>
</evidence>
<dbReference type="Pfam" id="PF02571">
    <property type="entry name" value="CbiJ"/>
    <property type="match status" value="1"/>
</dbReference>
<dbReference type="PROSITE" id="PS51014">
    <property type="entry name" value="COBK_CBIJ"/>
    <property type="match status" value="1"/>
</dbReference>
<gene>
    <name evidence="4" type="ORF">HNP73_003989</name>
</gene>
<keyword evidence="3 4" id="KW-0560">Oxidoreductase</keyword>
<dbReference type="UniPathway" id="UPA00148"/>
<comment type="pathway">
    <text evidence="1">Cofactor biosynthesis; adenosylcobalamin biosynthesis.</text>
</comment>
<evidence type="ECO:0000256" key="1">
    <source>
        <dbReference type="ARBA" id="ARBA00004953"/>
    </source>
</evidence>
<keyword evidence="5" id="KW-1185">Reference proteome</keyword>
<dbReference type="GO" id="GO:0009236">
    <property type="term" value="P:cobalamin biosynthetic process"/>
    <property type="evidence" value="ECO:0007669"/>
    <property type="project" value="UniProtKB-UniPathway"/>
</dbReference>
<proteinExistence type="predicted"/>
<comment type="caution">
    <text evidence="4">The sequence shown here is derived from an EMBL/GenBank/DDBJ whole genome shotgun (WGS) entry which is preliminary data.</text>
</comment>
<dbReference type="EC" id="1.3.1.106" evidence="4"/>
<dbReference type="InterPro" id="IPR003723">
    <property type="entry name" value="Precorrin-6x_reduct"/>
</dbReference>
<dbReference type="NCBIfam" id="TIGR00715">
    <property type="entry name" value="precor6x_red"/>
    <property type="match status" value="1"/>
</dbReference>
<dbReference type="EMBL" id="JACHFM010000005">
    <property type="protein sequence ID" value="MBB5224028.1"/>
    <property type="molecule type" value="Genomic_DNA"/>
</dbReference>
<evidence type="ECO:0000256" key="2">
    <source>
        <dbReference type="ARBA" id="ARBA00022573"/>
    </source>
</evidence>
<dbReference type="PANTHER" id="PTHR36925:SF1">
    <property type="entry name" value="COBALT-PRECORRIN-6A REDUCTASE"/>
    <property type="match status" value="1"/>
</dbReference>